<dbReference type="SUPFAM" id="SSF56349">
    <property type="entry name" value="DNA breaking-rejoining enzymes"/>
    <property type="match status" value="1"/>
</dbReference>
<dbReference type="Gene3D" id="1.10.443.10">
    <property type="entry name" value="Intergrase catalytic core"/>
    <property type="match status" value="1"/>
</dbReference>
<dbReference type="RefSeq" id="WP_260348008.1">
    <property type="nucleotide sequence ID" value="NZ_JAOAOS010000002.1"/>
</dbReference>
<keyword evidence="3" id="KW-0238">DNA-binding</keyword>
<dbReference type="PANTHER" id="PTHR30349">
    <property type="entry name" value="PHAGE INTEGRASE-RELATED"/>
    <property type="match status" value="1"/>
</dbReference>
<evidence type="ECO:0000256" key="3">
    <source>
        <dbReference type="ARBA" id="ARBA00023125"/>
    </source>
</evidence>
<dbReference type="Proteomes" id="UP001595976">
    <property type="component" value="Unassembled WGS sequence"/>
</dbReference>
<dbReference type="InterPro" id="IPR002104">
    <property type="entry name" value="Integrase_catalytic"/>
</dbReference>
<sequence length="370" mass="41053">MPLKLVRDRKNPDDGLWYVRGTVRGRRIEESTGTRKRDKAEEFRARREAELLDEAIHGRAAVATFAHACASYLEFGGEGRFMTPILRHFGQAKLSKIDQVAIDTCAKALYPKGKSSTLIRQVYTPVSAVMQHAAARGMCTPITIERPSPPKGKTRWLTVEEAGRLVAACSDHLRPVVLLMLYTGARVSEALYLDWAQVNLAAGSVVYLDTKNGEDRGVPLHPALIAALSRSNRREGPVFLSHKGVPYEEKAGEGGQIKTAFQGATRRAGLGKWVDTKKKDKDGKPVLQWTTDVTPHTCRHTWATWHYAAHRDIRQLMELGGWKQISMVQRYTHVNVSNHAPSIAALPSLGDCWGSDDANTEIPPFQQEVG</sequence>
<dbReference type="InterPro" id="IPR010998">
    <property type="entry name" value="Integrase_recombinase_N"/>
</dbReference>
<dbReference type="PANTHER" id="PTHR30349:SF64">
    <property type="entry name" value="PROPHAGE INTEGRASE INTD-RELATED"/>
    <property type="match status" value="1"/>
</dbReference>
<reference evidence="7" key="1">
    <citation type="journal article" date="2019" name="Int. J. Syst. Evol. Microbiol.">
        <title>The Global Catalogue of Microorganisms (GCM) 10K type strain sequencing project: providing services to taxonomists for standard genome sequencing and annotation.</title>
        <authorList>
            <consortium name="The Broad Institute Genomics Platform"/>
            <consortium name="The Broad Institute Genome Sequencing Center for Infectious Disease"/>
            <person name="Wu L."/>
            <person name="Ma J."/>
        </authorList>
    </citation>
    <scope>NUCLEOTIDE SEQUENCE [LARGE SCALE GENOMIC DNA]</scope>
    <source>
        <strain evidence="7">CGMCC 1.15643</strain>
    </source>
</reference>
<dbReference type="EMBL" id="JBHSLI010000002">
    <property type="protein sequence ID" value="MFC5292738.1"/>
    <property type="molecule type" value="Genomic_DNA"/>
</dbReference>
<proteinExistence type="inferred from homology"/>
<protein>
    <submittedName>
        <fullName evidence="6">Tyrosine-type recombinase/integrase</fullName>
    </submittedName>
</protein>
<evidence type="ECO:0000313" key="7">
    <source>
        <dbReference type="Proteomes" id="UP001595976"/>
    </source>
</evidence>
<evidence type="ECO:0000259" key="5">
    <source>
        <dbReference type="PROSITE" id="PS51898"/>
    </source>
</evidence>
<accession>A0ABW0F2D9</accession>
<organism evidence="6 7">
    <name type="scientific">Bosea minatitlanensis</name>
    <dbReference type="NCBI Taxonomy" id="128782"/>
    <lineage>
        <taxon>Bacteria</taxon>
        <taxon>Pseudomonadati</taxon>
        <taxon>Pseudomonadota</taxon>
        <taxon>Alphaproteobacteria</taxon>
        <taxon>Hyphomicrobiales</taxon>
        <taxon>Boseaceae</taxon>
        <taxon>Bosea</taxon>
    </lineage>
</organism>
<keyword evidence="2" id="KW-0229">DNA integration</keyword>
<evidence type="ECO:0000256" key="2">
    <source>
        <dbReference type="ARBA" id="ARBA00022908"/>
    </source>
</evidence>
<dbReference type="PROSITE" id="PS51898">
    <property type="entry name" value="TYR_RECOMBINASE"/>
    <property type="match status" value="1"/>
</dbReference>
<evidence type="ECO:0000256" key="1">
    <source>
        <dbReference type="ARBA" id="ARBA00008857"/>
    </source>
</evidence>
<dbReference type="Gene3D" id="1.10.150.130">
    <property type="match status" value="1"/>
</dbReference>
<comment type="similarity">
    <text evidence="1">Belongs to the 'phage' integrase family.</text>
</comment>
<evidence type="ECO:0000313" key="6">
    <source>
        <dbReference type="EMBL" id="MFC5292738.1"/>
    </source>
</evidence>
<name>A0ABW0F2D9_9HYPH</name>
<dbReference type="CDD" id="cd00796">
    <property type="entry name" value="INT_Rci_Hp1_C"/>
    <property type="match status" value="1"/>
</dbReference>
<dbReference type="Pfam" id="PF00589">
    <property type="entry name" value="Phage_integrase"/>
    <property type="match status" value="1"/>
</dbReference>
<dbReference type="InterPro" id="IPR013762">
    <property type="entry name" value="Integrase-like_cat_sf"/>
</dbReference>
<dbReference type="InterPro" id="IPR050090">
    <property type="entry name" value="Tyrosine_recombinase_XerCD"/>
</dbReference>
<keyword evidence="7" id="KW-1185">Reference proteome</keyword>
<evidence type="ECO:0000256" key="4">
    <source>
        <dbReference type="ARBA" id="ARBA00023172"/>
    </source>
</evidence>
<comment type="caution">
    <text evidence="6">The sequence shown here is derived from an EMBL/GenBank/DDBJ whole genome shotgun (WGS) entry which is preliminary data.</text>
</comment>
<dbReference type="InterPro" id="IPR011010">
    <property type="entry name" value="DNA_brk_join_enz"/>
</dbReference>
<feature type="domain" description="Tyr recombinase" evidence="5">
    <location>
        <begin position="152"/>
        <end position="345"/>
    </location>
</feature>
<keyword evidence="4" id="KW-0233">DNA recombination</keyword>
<gene>
    <name evidence="6" type="ORF">ACFPK2_07020</name>
</gene>